<keyword evidence="2" id="KW-1185">Reference proteome</keyword>
<organism evidence="1 2">
    <name type="scientific">Pluteus cervinus</name>
    <dbReference type="NCBI Taxonomy" id="181527"/>
    <lineage>
        <taxon>Eukaryota</taxon>
        <taxon>Fungi</taxon>
        <taxon>Dikarya</taxon>
        <taxon>Basidiomycota</taxon>
        <taxon>Agaricomycotina</taxon>
        <taxon>Agaricomycetes</taxon>
        <taxon>Agaricomycetidae</taxon>
        <taxon>Agaricales</taxon>
        <taxon>Pluteineae</taxon>
        <taxon>Pluteaceae</taxon>
        <taxon>Pluteus</taxon>
    </lineage>
</organism>
<sequence>MSSPLSDSNGQVSEPSGSPASRSESTAVSYLDHRTFAEVVASTVGPDNTPPPIIPARKRQVIESEPEAIEVSDGSDYGKGRKGSKSDSTVTRLPVARKRTRTKKGIRLDEDSSDLSLPESTIPAPKVKPRPRPRKRGANPIKPVLTPPTSLVTGPGTVGPDSLPAVAVPTVPLVDPTSPSLLASDPILIDSPDVVALDPIPATLPTSVALISTSLQPIMTPIPPLVPPVIGSLPTHDIEACDVVAYPWFPGGHASDFYVSYSSIAFQIPPEDAECIYKGIHFVQDGPHVNVATVPPQRLTRTGHAIYLRDRPMDLAVGLTFGSVTGCNLINAGTMPGNYPAPVRFITIFPLEELLPQTTALWGHVLGLNPITGPVIGGEGILFQTKRVPRNRVGTAGPSPSSGSTSSLPPSYSASVVPAASYPFVRPFEEPVPIYDGRASTGKPFAFTPDDFQSLSTRTRLTEDLPLDSIVAVGYTMGVWTLNSVELLSLNIQFVILLG</sequence>
<dbReference type="EMBL" id="ML208556">
    <property type="protein sequence ID" value="TFK62844.1"/>
    <property type="molecule type" value="Genomic_DNA"/>
</dbReference>
<dbReference type="Proteomes" id="UP000308600">
    <property type="component" value="Unassembled WGS sequence"/>
</dbReference>
<name>A0ACD3AB55_9AGAR</name>
<protein>
    <submittedName>
        <fullName evidence="1">Uncharacterized protein</fullName>
    </submittedName>
</protein>
<evidence type="ECO:0000313" key="1">
    <source>
        <dbReference type="EMBL" id="TFK62844.1"/>
    </source>
</evidence>
<evidence type="ECO:0000313" key="2">
    <source>
        <dbReference type="Proteomes" id="UP000308600"/>
    </source>
</evidence>
<reference evidence="1 2" key="1">
    <citation type="journal article" date="2019" name="Nat. Ecol. Evol.">
        <title>Megaphylogeny resolves global patterns of mushroom evolution.</title>
        <authorList>
            <person name="Varga T."/>
            <person name="Krizsan K."/>
            <person name="Foldi C."/>
            <person name="Dima B."/>
            <person name="Sanchez-Garcia M."/>
            <person name="Sanchez-Ramirez S."/>
            <person name="Szollosi G.J."/>
            <person name="Szarkandi J.G."/>
            <person name="Papp V."/>
            <person name="Albert L."/>
            <person name="Andreopoulos W."/>
            <person name="Angelini C."/>
            <person name="Antonin V."/>
            <person name="Barry K.W."/>
            <person name="Bougher N.L."/>
            <person name="Buchanan P."/>
            <person name="Buyck B."/>
            <person name="Bense V."/>
            <person name="Catcheside P."/>
            <person name="Chovatia M."/>
            <person name="Cooper J."/>
            <person name="Damon W."/>
            <person name="Desjardin D."/>
            <person name="Finy P."/>
            <person name="Geml J."/>
            <person name="Haridas S."/>
            <person name="Hughes K."/>
            <person name="Justo A."/>
            <person name="Karasinski D."/>
            <person name="Kautmanova I."/>
            <person name="Kiss B."/>
            <person name="Kocsube S."/>
            <person name="Kotiranta H."/>
            <person name="LaButti K.M."/>
            <person name="Lechner B.E."/>
            <person name="Liimatainen K."/>
            <person name="Lipzen A."/>
            <person name="Lukacs Z."/>
            <person name="Mihaltcheva S."/>
            <person name="Morgado L.N."/>
            <person name="Niskanen T."/>
            <person name="Noordeloos M.E."/>
            <person name="Ohm R.A."/>
            <person name="Ortiz-Santana B."/>
            <person name="Ovrebo C."/>
            <person name="Racz N."/>
            <person name="Riley R."/>
            <person name="Savchenko A."/>
            <person name="Shiryaev A."/>
            <person name="Soop K."/>
            <person name="Spirin V."/>
            <person name="Szebenyi C."/>
            <person name="Tomsovsky M."/>
            <person name="Tulloss R.E."/>
            <person name="Uehling J."/>
            <person name="Grigoriev I.V."/>
            <person name="Vagvolgyi C."/>
            <person name="Papp T."/>
            <person name="Martin F.M."/>
            <person name="Miettinen O."/>
            <person name="Hibbett D.S."/>
            <person name="Nagy L.G."/>
        </authorList>
    </citation>
    <scope>NUCLEOTIDE SEQUENCE [LARGE SCALE GENOMIC DNA]</scope>
    <source>
        <strain evidence="1 2">NL-1719</strain>
    </source>
</reference>
<accession>A0ACD3AB55</accession>
<proteinExistence type="predicted"/>
<gene>
    <name evidence="1" type="ORF">BDN72DRAFT_862551</name>
</gene>